<accession>A0A068NN32</accession>
<dbReference type="HOGENOM" id="CLU_048953_8_1_0"/>
<sequence>MGTMVDSSHIEAYRRDGFVRVKGLISRDEAFHFREAALSAAERIRDLSAGSPIFAQFVNVWTQDEEMARLTLHPNIGAAAKELAGVPLRLWHDQILIKAPGTSKATEFHQDQPYWPHANSPNPISCWIALGDVPVEAGCMTFIPGQQRRTDLQAQNLADARSLFEVAPEMRWEPRVTLPLRAGDVTFHHGRCPHMATPNLSSEPRVAHVAIFMDADTTFTGASHVVTDPLCFAAGALLDHQRFPLV</sequence>
<dbReference type="PANTHER" id="PTHR20883">
    <property type="entry name" value="PHYTANOYL-COA DIOXYGENASE DOMAIN CONTAINING 1"/>
    <property type="match status" value="1"/>
</dbReference>
<keyword evidence="2" id="KW-1185">Reference proteome</keyword>
<dbReference type="eggNOG" id="COG5285">
    <property type="taxonomic scope" value="Bacteria"/>
</dbReference>
<dbReference type="GO" id="GO:0016706">
    <property type="term" value="F:2-oxoglutarate-dependent dioxygenase activity"/>
    <property type="evidence" value="ECO:0007669"/>
    <property type="project" value="UniProtKB-ARBA"/>
</dbReference>
<dbReference type="Pfam" id="PF05721">
    <property type="entry name" value="PhyH"/>
    <property type="match status" value="1"/>
</dbReference>
<dbReference type="PANTHER" id="PTHR20883:SF46">
    <property type="entry name" value="PHYTANOYL-COA HYDROXYLASE"/>
    <property type="match status" value="1"/>
</dbReference>
<evidence type="ECO:0000313" key="2">
    <source>
        <dbReference type="Proteomes" id="UP000027982"/>
    </source>
</evidence>
<name>A0A068NN32_FIMGI</name>
<dbReference type="Proteomes" id="UP000027982">
    <property type="component" value="Chromosome"/>
</dbReference>
<gene>
    <name evidence="1" type="ORF">OP10G_1600</name>
</gene>
<proteinExistence type="predicted"/>
<dbReference type="InterPro" id="IPR008775">
    <property type="entry name" value="Phytyl_CoA_dOase-like"/>
</dbReference>
<dbReference type="KEGG" id="fgi:OP10G_1600"/>
<organism evidence="1 2">
    <name type="scientific">Fimbriimonas ginsengisoli Gsoil 348</name>
    <dbReference type="NCBI Taxonomy" id="661478"/>
    <lineage>
        <taxon>Bacteria</taxon>
        <taxon>Bacillati</taxon>
        <taxon>Armatimonadota</taxon>
        <taxon>Fimbriimonadia</taxon>
        <taxon>Fimbriimonadales</taxon>
        <taxon>Fimbriimonadaceae</taxon>
        <taxon>Fimbriimonas</taxon>
    </lineage>
</organism>
<dbReference type="GO" id="GO:0005506">
    <property type="term" value="F:iron ion binding"/>
    <property type="evidence" value="ECO:0007669"/>
    <property type="project" value="UniProtKB-ARBA"/>
</dbReference>
<evidence type="ECO:0000313" key="1">
    <source>
        <dbReference type="EMBL" id="AIE84968.1"/>
    </source>
</evidence>
<dbReference type="Gene3D" id="2.60.120.620">
    <property type="entry name" value="q2cbj1_9rhob like domain"/>
    <property type="match status" value="1"/>
</dbReference>
<dbReference type="SUPFAM" id="SSF51197">
    <property type="entry name" value="Clavaminate synthase-like"/>
    <property type="match status" value="1"/>
</dbReference>
<reference evidence="1 2" key="1">
    <citation type="journal article" date="2014" name="PLoS ONE">
        <title>The first complete genome sequence of the class fimbriimonadia in the phylum armatimonadetes.</title>
        <authorList>
            <person name="Hu Z.Y."/>
            <person name="Wang Y.Z."/>
            <person name="Im W.T."/>
            <person name="Wang S.Y."/>
            <person name="Zhao G.P."/>
            <person name="Zheng H.J."/>
            <person name="Quan Z.X."/>
        </authorList>
    </citation>
    <scope>NUCLEOTIDE SEQUENCE [LARGE SCALE GENOMIC DNA]</scope>
    <source>
        <strain evidence="1">Gsoil 348</strain>
    </source>
</reference>
<dbReference type="EMBL" id="CP007139">
    <property type="protein sequence ID" value="AIE84968.1"/>
    <property type="molecule type" value="Genomic_DNA"/>
</dbReference>
<dbReference type="STRING" id="661478.OP10G_1600"/>
<dbReference type="RefSeq" id="WP_227625086.1">
    <property type="nucleotide sequence ID" value="NZ_CP007139.1"/>
</dbReference>
<protein>
    <submittedName>
        <fullName evidence="1">SnoK-like protein</fullName>
    </submittedName>
</protein>
<dbReference type="AlphaFoldDB" id="A0A068NN32"/>